<dbReference type="Pfam" id="PF12706">
    <property type="entry name" value="Lactamase_B_2"/>
    <property type="match status" value="1"/>
</dbReference>
<dbReference type="Proteomes" id="UP000178082">
    <property type="component" value="Unassembled WGS sequence"/>
</dbReference>
<dbReference type="PANTHER" id="PTHR42663">
    <property type="entry name" value="HYDROLASE C777.06C-RELATED-RELATED"/>
    <property type="match status" value="1"/>
</dbReference>
<organism evidence="2 3">
    <name type="scientific">Candidatus Schekmanbacteria bacterium RIFCSPLOWO2_12_FULL_38_15</name>
    <dbReference type="NCBI Taxonomy" id="1817883"/>
    <lineage>
        <taxon>Bacteria</taxon>
        <taxon>Candidatus Schekmaniibacteriota</taxon>
    </lineage>
</organism>
<feature type="domain" description="Metallo-beta-lactamase" evidence="1">
    <location>
        <begin position="29"/>
        <end position="220"/>
    </location>
</feature>
<dbReference type="AlphaFoldDB" id="A0A1F7SJX2"/>
<proteinExistence type="predicted"/>
<dbReference type="SMART" id="SM00849">
    <property type="entry name" value="Lactamase_B"/>
    <property type="match status" value="1"/>
</dbReference>
<comment type="caution">
    <text evidence="2">The sequence shown here is derived from an EMBL/GenBank/DDBJ whole genome shotgun (WGS) entry which is preliminary data.</text>
</comment>
<dbReference type="InterPro" id="IPR001279">
    <property type="entry name" value="Metallo-B-lactamas"/>
</dbReference>
<dbReference type="STRING" id="1817883.A3G31_04360"/>
<dbReference type="SUPFAM" id="SSF56281">
    <property type="entry name" value="Metallo-hydrolase/oxidoreductase"/>
    <property type="match status" value="1"/>
</dbReference>
<dbReference type="Gene3D" id="3.60.15.10">
    <property type="entry name" value="Ribonuclease Z/Hydroxyacylglutathione hydrolase-like"/>
    <property type="match status" value="1"/>
</dbReference>
<evidence type="ECO:0000313" key="2">
    <source>
        <dbReference type="EMBL" id="OGL54063.1"/>
    </source>
</evidence>
<dbReference type="EMBL" id="MGDI01000017">
    <property type="protein sequence ID" value="OGL54063.1"/>
    <property type="molecule type" value="Genomic_DNA"/>
</dbReference>
<accession>A0A1F7SJX2</accession>
<gene>
    <name evidence="2" type="ORF">A3G31_04360</name>
</gene>
<protein>
    <recommendedName>
        <fullName evidence="1">Metallo-beta-lactamase domain-containing protein</fullName>
    </recommendedName>
</protein>
<dbReference type="InterPro" id="IPR036866">
    <property type="entry name" value="RibonucZ/Hydroxyglut_hydro"/>
</dbReference>
<sequence length="277" mass="31790">MSKDFKIRFWGVRGSICTPGETTLKYGGNTPCVEVRCGNEIYIFDAGSGLRMLGKKIVKEPVKEINFLFSHFHWDHIHGFPFFLPAYSRKFVINMYGESKLSYSFEQLFSGQVIFPYFPVSLNQMDSKINFIEIRRDGVIDKGDVKIRIGQLNHPGGCLGYRVEYNGKSFVYATDTEHYNCIDPLVLKIAKNADVMVYDCNYTDEEYSGAKGFPRTGWGHSTWTQGLKLVKEAGVKKFILFHHDPDHDDDFINMLEKKAQAEFKESYAAYEGMEIEL</sequence>
<dbReference type="PANTHER" id="PTHR42663:SF4">
    <property type="entry name" value="SLL1036 PROTEIN"/>
    <property type="match status" value="1"/>
</dbReference>
<reference evidence="2 3" key="1">
    <citation type="journal article" date="2016" name="Nat. Commun.">
        <title>Thousands of microbial genomes shed light on interconnected biogeochemical processes in an aquifer system.</title>
        <authorList>
            <person name="Anantharaman K."/>
            <person name="Brown C.T."/>
            <person name="Hug L.A."/>
            <person name="Sharon I."/>
            <person name="Castelle C.J."/>
            <person name="Probst A.J."/>
            <person name="Thomas B.C."/>
            <person name="Singh A."/>
            <person name="Wilkins M.J."/>
            <person name="Karaoz U."/>
            <person name="Brodie E.L."/>
            <person name="Williams K.H."/>
            <person name="Hubbard S.S."/>
            <person name="Banfield J.F."/>
        </authorList>
    </citation>
    <scope>NUCLEOTIDE SEQUENCE [LARGE SCALE GENOMIC DNA]</scope>
</reference>
<evidence type="ECO:0000313" key="3">
    <source>
        <dbReference type="Proteomes" id="UP000178082"/>
    </source>
</evidence>
<name>A0A1F7SJX2_9BACT</name>
<evidence type="ECO:0000259" key="1">
    <source>
        <dbReference type="SMART" id="SM00849"/>
    </source>
</evidence>
<dbReference type="CDD" id="cd07715">
    <property type="entry name" value="TaR3-like_MBL-fold"/>
    <property type="match status" value="1"/>
</dbReference>